<keyword evidence="8" id="KW-1185">Reference proteome</keyword>
<evidence type="ECO:0000256" key="1">
    <source>
        <dbReference type="ARBA" id="ARBA00004141"/>
    </source>
</evidence>
<sequence>MTSTHTAGRPQRSRLSRLIRELWFQVVLAAVLGIAVGILAPGLGEDLKPLNDWFIALVKMIVIPVVFCVVTTGIAWRPC</sequence>
<evidence type="ECO:0000256" key="3">
    <source>
        <dbReference type="ARBA" id="ARBA00022692"/>
    </source>
</evidence>
<evidence type="ECO:0000313" key="7">
    <source>
        <dbReference type="EMBL" id="WTW32136.1"/>
    </source>
</evidence>
<evidence type="ECO:0000256" key="5">
    <source>
        <dbReference type="ARBA" id="ARBA00023136"/>
    </source>
</evidence>
<comment type="subcellular location">
    <subcellularLocation>
        <location evidence="1">Membrane</location>
        <topology evidence="1">Multi-pass membrane protein</topology>
    </subcellularLocation>
</comment>
<reference evidence="7 8" key="1">
    <citation type="submission" date="2022-10" db="EMBL/GenBank/DDBJ databases">
        <title>The complete genomes of actinobacterial strains from the NBC collection.</title>
        <authorList>
            <person name="Joergensen T.S."/>
            <person name="Alvarez Arevalo M."/>
            <person name="Sterndorff E.B."/>
            <person name="Faurdal D."/>
            <person name="Vuksanovic O."/>
            <person name="Mourched A.-S."/>
            <person name="Charusanti P."/>
            <person name="Shaw S."/>
            <person name="Blin K."/>
            <person name="Weber T."/>
        </authorList>
    </citation>
    <scope>NUCLEOTIDE SEQUENCE [LARGE SCALE GENOMIC DNA]</scope>
    <source>
        <strain evidence="7 8">NBC_00017</strain>
    </source>
</reference>
<dbReference type="EMBL" id="CP108341">
    <property type="protein sequence ID" value="WTW32136.1"/>
    <property type="molecule type" value="Genomic_DNA"/>
</dbReference>
<dbReference type="InterPro" id="IPR001991">
    <property type="entry name" value="Na-dicarboxylate_symporter"/>
</dbReference>
<name>A0ABZ1MYA2_STREF</name>
<dbReference type="SUPFAM" id="SSF118215">
    <property type="entry name" value="Proton glutamate symport protein"/>
    <property type="match status" value="1"/>
</dbReference>
<keyword evidence="5 6" id="KW-0472">Membrane</keyword>
<keyword evidence="2" id="KW-0813">Transport</keyword>
<keyword evidence="4 6" id="KW-1133">Transmembrane helix</keyword>
<dbReference type="RefSeq" id="WP_405509123.1">
    <property type="nucleotide sequence ID" value="NZ_CP108341.1"/>
</dbReference>
<feature type="transmembrane region" description="Helical" evidence="6">
    <location>
        <begin position="22"/>
        <end position="41"/>
    </location>
</feature>
<dbReference type="Gene3D" id="1.10.3860.10">
    <property type="entry name" value="Sodium:dicarboxylate symporter"/>
    <property type="match status" value="1"/>
</dbReference>
<proteinExistence type="predicted"/>
<accession>A0ABZ1MYA2</accession>
<dbReference type="Proteomes" id="UP001621512">
    <property type="component" value="Chromosome"/>
</dbReference>
<gene>
    <name evidence="7" type="ORF">OHU35_41350</name>
</gene>
<keyword evidence="3 6" id="KW-0812">Transmembrane</keyword>
<evidence type="ECO:0000313" key="8">
    <source>
        <dbReference type="Proteomes" id="UP001621512"/>
    </source>
</evidence>
<protein>
    <submittedName>
        <fullName evidence="7">Cation:dicarboxylase symporter family transporter</fullName>
    </submittedName>
</protein>
<dbReference type="Pfam" id="PF00375">
    <property type="entry name" value="SDF"/>
    <property type="match status" value="1"/>
</dbReference>
<dbReference type="InterPro" id="IPR036458">
    <property type="entry name" value="Na:dicarbo_symporter_sf"/>
</dbReference>
<feature type="transmembrane region" description="Helical" evidence="6">
    <location>
        <begin position="53"/>
        <end position="76"/>
    </location>
</feature>
<evidence type="ECO:0000256" key="2">
    <source>
        <dbReference type="ARBA" id="ARBA00022448"/>
    </source>
</evidence>
<evidence type="ECO:0000256" key="6">
    <source>
        <dbReference type="SAM" id="Phobius"/>
    </source>
</evidence>
<organism evidence="7 8">
    <name type="scientific">Streptomyces purpurascens</name>
    <dbReference type="NCBI Taxonomy" id="1924"/>
    <lineage>
        <taxon>Bacteria</taxon>
        <taxon>Bacillati</taxon>
        <taxon>Actinomycetota</taxon>
        <taxon>Actinomycetes</taxon>
        <taxon>Kitasatosporales</taxon>
        <taxon>Streptomycetaceae</taxon>
        <taxon>Streptomyces</taxon>
    </lineage>
</organism>
<evidence type="ECO:0000256" key="4">
    <source>
        <dbReference type="ARBA" id="ARBA00022989"/>
    </source>
</evidence>